<dbReference type="InterPro" id="IPR000713">
    <property type="entry name" value="Mur_ligase_N"/>
</dbReference>
<evidence type="ECO:0000259" key="15">
    <source>
        <dbReference type="Pfam" id="PF02875"/>
    </source>
</evidence>
<evidence type="ECO:0000313" key="17">
    <source>
        <dbReference type="EMBL" id="PAE89181.1"/>
    </source>
</evidence>
<keyword evidence="9 12" id="KW-0573">Peptidoglycan synthesis</keyword>
<dbReference type="Gene3D" id="3.40.1390.10">
    <property type="entry name" value="MurE/MurF, N-terminal domain"/>
    <property type="match status" value="1"/>
</dbReference>
<evidence type="ECO:0000256" key="1">
    <source>
        <dbReference type="ARBA" id="ARBA00004752"/>
    </source>
</evidence>
<comment type="function">
    <text evidence="12">Catalyzes the addition of an amino acid to the nucleotide precursor UDP-N-acetylmuramoyl-L-alanyl-D-glutamate (UMAG) in the biosynthesis of bacterial cell-wall peptidoglycan.</text>
</comment>
<protein>
    <recommendedName>
        <fullName evidence="12">UDP-N-acetylmuramyl-tripeptide synthetase</fullName>
        <ecNumber evidence="12">6.3.2.-</ecNumber>
    </recommendedName>
    <alternativeName>
        <fullName evidence="12">UDP-MurNAc-tripeptide synthetase</fullName>
    </alternativeName>
</protein>
<comment type="caution">
    <text evidence="17">The sequence shown here is derived from an EMBL/GenBank/DDBJ whole genome shotgun (WGS) entry which is preliminary data.</text>
</comment>
<gene>
    <name evidence="12" type="primary">murE</name>
    <name evidence="17" type="ORF">CHH72_09145</name>
</gene>
<keyword evidence="3 12" id="KW-0963">Cytoplasm</keyword>
<dbReference type="UniPathway" id="UPA00219"/>
<keyword evidence="10 12" id="KW-0131">Cell cycle</keyword>
<dbReference type="SUPFAM" id="SSF53244">
    <property type="entry name" value="MurD-like peptide ligases, peptide-binding domain"/>
    <property type="match status" value="1"/>
</dbReference>
<dbReference type="Gene3D" id="3.90.190.20">
    <property type="entry name" value="Mur ligase, C-terminal domain"/>
    <property type="match status" value="1"/>
</dbReference>
<feature type="domain" description="Mur ligase central" evidence="16">
    <location>
        <begin position="107"/>
        <end position="306"/>
    </location>
</feature>
<comment type="cofactor">
    <cofactor evidence="12">
        <name>Mg(2+)</name>
        <dbReference type="ChEBI" id="CHEBI:18420"/>
    </cofactor>
</comment>
<dbReference type="PANTHER" id="PTHR23135:SF4">
    <property type="entry name" value="UDP-N-ACETYLMURAMOYL-L-ALANYL-D-GLUTAMATE--2,6-DIAMINOPIMELATE LIGASE MURE HOMOLOG, CHLOROPLASTIC"/>
    <property type="match status" value="1"/>
</dbReference>
<keyword evidence="4 12" id="KW-0436">Ligase</keyword>
<feature type="modified residue" description="N6-carboxylysine" evidence="12">
    <location>
        <position position="216"/>
    </location>
</feature>
<proteinExistence type="inferred from homology"/>
<keyword evidence="11 12" id="KW-0961">Cell wall biogenesis/degradation</keyword>
<keyword evidence="8 12" id="KW-0133">Cell shape</keyword>
<evidence type="ECO:0000256" key="8">
    <source>
        <dbReference type="ARBA" id="ARBA00022960"/>
    </source>
</evidence>
<dbReference type="GO" id="GO:0000287">
    <property type="term" value="F:magnesium ion binding"/>
    <property type="evidence" value="ECO:0007669"/>
    <property type="project" value="UniProtKB-UniRule"/>
</dbReference>
<dbReference type="HAMAP" id="MF_00208">
    <property type="entry name" value="MurE"/>
    <property type="match status" value="1"/>
</dbReference>
<dbReference type="GO" id="GO:0005524">
    <property type="term" value="F:ATP binding"/>
    <property type="evidence" value="ECO:0007669"/>
    <property type="project" value="UniProtKB-UniRule"/>
</dbReference>
<dbReference type="GO" id="GO:0008360">
    <property type="term" value="P:regulation of cell shape"/>
    <property type="evidence" value="ECO:0007669"/>
    <property type="project" value="UniProtKB-KW"/>
</dbReference>
<dbReference type="InterPro" id="IPR036565">
    <property type="entry name" value="Mur-like_cat_sf"/>
</dbReference>
<dbReference type="RefSeq" id="WP_095294008.1">
    <property type="nucleotide sequence ID" value="NZ_BOQS01000001.1"/>
</dbReference>
<dbReference type="AlphaFoldDB" id="A0A268P0J3"/>
<reference evidence="17 18" key="1">
    <citation type="submission" date="2017-07" db="EMBL/GenBank/DDBJ databases">
        <title>Isolation and whole genome analysis of endospore-forming bacteria from heroin.</title>
        <authorList>
            <person name="Kalinowski J."/>
            <person name="Ahrens B."/>
            <person name="Al-Dilaimi A."/>
            <person name="Winkler A."/>
            <person name="Wibberg D."/>
            <person name="Schleenbecker U."/>
            <person name="Ruckert C."/>
            <person name="Wolfel R."/>
            <person name="Grass G."/>
        </authorList>
    </citation>
    <scope>NUCLEOTIDE SEQUENCE [LARGE SCALE GENOMIC DNA]</scope>
    <source>
        <strain evidence="17 18">7539</strain>
    </source>
</reference>
<sequence length="488" mass="54455">MLLRHLLDILEYEERHGSDAVNITGISNNSKTVKPGDLFIAIAGYSIDGHKFIDQAIAAGAKAVIGEKEIGKQTVPYIKVTDSRKALALAAKRFYKNEQKKAIIIGITGTNGKTTTSYMLKHIVETCGHTCSLFGSVQNIVNGQILPATTNTTMDALELQRQLAASNDQVVIMEVTSHALMQYRVFGIEFDYGLFTNLSQDHLDYHGTMEAYFGAKLRLFEQLAPAGKAVIHAQGEWGEAFLASLKKMDVPYIYTLGGAEATLQLSNVRIEKPMQATLAEDHKSYDLKVPLLGEHNVYNAAIAFLTARLLGLNARKMLAALEKFPGVPGRFELIHHPKGANIVIDYAHTEEAFYHCLKTAKELNARRIIHVFGFRGNRDTSKRQAMVNVSKKFSDFIILTMDDLNGESFERMRKKLENYQLGENGVVIPDRTSAIAHAWELAENGDWVFITGKGHEAYRQSYHLPTQSDKDTVQHLWQRTIASKMLVD</sequence>
<comment type="caution">
    <text evidence="12">Lacks conserved residue(s) required for the propagation of feature annotation.</text>
</comment>
<evidence type="ECO:0000256" key="2">
    <source>
        <dbReference type="ARBA" id="ARBA00005898"/>
    </source>
</evidence>
<dbReference type="InterPro" id="IPR005761">
    <property type="entry name" value="UDP-N-AcMur-Glu-dNH2Pim_ligase"/>
</dbReference>
<dbReference type="InterPro" id="IPR013221">
    <property type="entry name" value="Mur_ligase_cen"/>
</dbReference>
<dbReference type="Pfam" id="PF08245">
    <property type="entry name" value="Mur_ligase_M"/>
    <property type="match status" value="1"/>
</dbReference>
<evidence type="ECO:0000256" key="11">
    <source>
        <dbReference type="ARBA" id="ARBA00023316"/>
    </source>
</evidence>
<keyword evidence="5 12" id="KW-0132">Cell division</keyword>
<evidence type="ECO:0000259" key="14">
    <source>
        <dbReference type="Pfam" id="PF01225"/>
    </source>
</evidence>
<evidence type="ECO:0000256" key="5">
    <source>
        <dbReference type="ARBA" id="ARBA00022618"/>
    </source>
</evidence>
<evidence type="ECO:0000256" key="9">
    <source>
        <dbReference type="ARBA" id="ARBA00022984"/>
    </source>
</evidence>
<feature type="binding site" evidence="12">
    <location>
        <position position="182"/>
    </location>
    <ligand>
        <name>UDP-N-acetyl-alpha-D-muramoyl-L-alanyl-D-glutamate</name>
        <dbReference type="ChEBI" id="CHEBI:83900"/>
    </ligand>
</feature>
<dbReference type="GO" id="GO:0051301">
    <property type="term" value="P:cell division"/>
    <property type="evidence" value="ECO:0007669"/>
    <property type="project" value="UniProtKB-KW"/>
</dbReference>
<comment type="PTM">
    <text evidence="12">Carboxylation is probably crucial for Mg(2+) binding and, consequently, for the gamma-phosphate positioning of ATP.</text>
</comment>
<dbReference type="NCBIfam" id="TIGR01085">
    <property type="entry name" value="murE"/>
    <property type="match status" value="1"/>
</dbReference>
<dbReference type="GO" id="GO:0004326">
    <property type="term" value="F:tetrahydrofolylpolyglutamate synthase activity"/>
    <property type="evidence" value="ECO:0007669"/>
    <property type="project" value="InterPro"/>
</dbReference>
<evidence type="ECO:0000256" key="7">
    <source>
        <dbReference type="ARBA" id="ARBA00022840"/>
    </source>
</evidence>
<evidence type="ECO:0000256" key="12">
    <source>
        <dbReference type="HAMAP-Rule" id="MF_00208"/>
    </source>
</evidence>
<dbReference type="SUPFAM" id="SSF63418">
    <property type="entry name" value="MurE/MurF N-terminal domain"/>
    <property type="match status" value="1"/>
</dbReference>
<dbReference type="PROSITE" id="PS01011">
    <property type="entry name" value="FOLYLPOLYGLU_SYNT_1"/>
    <property type="match status" value="1"/>
</dbReference>
<feature type="binding site" evidence="12">
    <location>
        <position position="176"/>
    </location>
    <ligand>
        <name>UDP-N-acetyl-alpha-D-muramoyl-L-alanyl-D-glutamate</name>
        <dbReference type="ChEBI" id="CHEBI:83900"/>
    </ligand>
</feature>
<evidence type="ECO:0000256" key="13">
    <source>
        <dbReference type="RuleBase" id="RU004135"/>
    </source>
</evidence>
<feature type="domain" description="Mur ligase C-terminal" evidence="15">
    <location>
        <begin position="329"/>
        <end position="454"/>
    </location>
</feature>
<organism evidence="17 18">
    <name type="scientific">Shouchella clausii</name>
    <name type="common">Alkalihalobacillus clausii</name>
    <dbReference type="NCBI Taxonomy" id="79880"/>
    <lineage>
        <taxon>Bacteria</taxon>
        <taxon>Bacillati</taxon>
        <taxon>Bacillota</taxon>
        <taxon>Bacilli</taxon>
        <taxon>Bacillales</taxon>
        <taxon>Bacillaceae</taxon>
        <taxon>Shouchella</taxon>
    </lineage>
</organism>
<keyword evidence="7 12" id="KW-0067">ATP-binding</keyword>
<dbReference type="SUPFAM" id="SSF53623">
    <property type="entry name" value="MurD-like peptide ligases, catalytic domain"/>
    <property type="match status" value="1"/>
</dbReference>
<accession>A0A268P0J3</accession>
<dbReference type="Pfam" id="PF01225">
    <property type="entry name" value="Mur_ligase"/>
    <property type="match status" value="1"/>
</dbReference>
<dbReference type="EMBL" id="NPCC01000010">
    <property type="protein sequence ID" value="PAE89181.1"/>
    <property type="molecule type" value="Genomic_DNA"/>
</dbReference>
<dbReference type="GO" id="GO:0005737">
    <property type="term" value="C:cytoplasm"/>
    <property type="evidence" value="ECO:0007669"/>
    <property type="project" value="UniProtKB-SubCell"/>
</dbReference>
<keyword evidence="6 12" id="KW-0547">Nucleotide-binding</keyword>
<feature type="binding site" evidence="12">
    <location>
        <position position="184"/>
    </location>
    <ligand>
        <name>UDP-N-acetyl-alpha-D-muramoyl-L-alanyl-D-glutamate</name>
        <dbReference type="ChEBI" id="CHEBI:83900"/>
    </ligand>
</feature>
<evidence type="ECO:0000256" key="10">
    <source>
        <dbReference type="ARBA" id="ARBA00023306"/>
    </source>
</evidence>
<evidence type="ECO:0000256" key="3">
    <source>
        <dbReference type="ARBA" id="ARBA00022490"/>
    </source>
</evidence>
<feature type="binding site" evidence="12">
    <location>
        <begin position="109"/>
        <end position="115"/>
    </location>
    <ligand>
        <name>ATP</name>
        <dbReference type="ChEBI" id="CHEBI:30616"/>
    </ligand>
</feature>
<dbReference type="Pfam" id="PF02875">
    <property type="entry name" value="Mur_ligase_C"/>
    <property type="match status" value="1"/>
</dbReference>
<evidence type="ECO:0000313" key="18">
    <source>
        <dbReference type="Proteomes" id="UP000216207"/>
    </source>
</evidence>
<comment type="subcellular location">
    <subcellularLocation>
        <location evidence="12 13">Cytoplasm</location>
    </subcellularLocation>
</comment>
<feature type="binding site" evidence="12">
    <location>
        <position position="30"/>
    </location>
    <ligand>
        <name>UDP-N-acetyl-alpha-D-muramoyl-L-alanyl-D-glutamate</name>
        <dbReference type="ChEBI" id="CHEBI:83900"/>
    </ligand>
</feature>
<dbReference type="InterPro" id="IPR036615">
    <property type="entry name" value="Mur_ligase_C_dom_sf"/>
</dbReference>
<dbReference type="GO" id="GO:0009252">
    <property type="term" value="P:peptidoglycan biosynthetic process"/>
    <property type="evidence" value="ECO:0007669"/>
    <property type="project" value="UniProtKB-UniRule"/>
</dbReference>
<keyword evidence="12" id="KW-0460">Magnesium</keyword>
<dbReference type="NCBIfam" id="NF001126">
    <property type="entry name" value="PRK00139.1-4"/>
    <property type="match status" value="1"/>
</dbReference>
<name>A0A268P0J3_SHOCL</name>
<feature type="domain" description="Mur ligase N-terminal catalytic" evidence="14">
    <location>
        <begin position="23"/>
        <end position="95"/>
    </location>
</feature>
<comment type="pathway">
    <text evidence="1 12 13">Cell wall biogenesis; peptidoglycan biosynthesis.</text>
</comment>
<evidence type="ECO:0000259" key="16">
    <source>
        <dbReference type="Pfam" id="PF08245"/>
    </source>
</evidence>
<dbReference type="Gene3D" id="3.40.1190.10">
    <property type="entry name" value="Mur-like, catalytic domain"/>
    <property type="match status" value="1"/>
</dbReference>
<dbReference type="Proteomes" id="UP000216207">
    <property type="component" value="Unassembled WGS sequence"/>
</dbReference>
<dbReference type="InterPro" id="IPR035911">
    <property type="entry name" value="MurE/MurF_N"/>
</dbReference>
<dbReference type="EC" id="6.3.2.-" evidence="12"/>
<evidence type="ECO:0000256" key="6">
    <source>
        <dbReference type="ARBA" id="ARBA00022741"/>
    </source>
</evidence>
<dbReference type="InterPro" id="IPR004101">
    <property type="entry name" value="Mur_ligase_C"/>
</dbReference>
<dbReference type="PANTHER" id="PTHR23135">
    <property type="entry name" value="MUR LIGASE FAMILY MEMBER"/>
    <property type="match status" value="1"/>
</dbReference>
<evidence type="ECO:0000256" key="4">
    <source>
        <dbReference type="ARBA" id="ARBA00022598"/>
    </source>
</evidence>
<dbReference type="InterPro" id="IPR018109">
    <property type="entry name" value="Folylpolyglutamate_synth_CS"/>
</dbReference>
<comment type="similarity">
    <text evidence="2 12">Belongs to the MurCDEF family. MurE subfamily.</text>
</comment>
<dbReference type="GO" id="GO:0071555">
    <property type="term" value="P:cell wall organization"/>
    <property type="evidence" value="ECO:0007669"/>
    <property type="project" value="UniProtKB-KW"/>
</dbReference>
<feature type="binding site" evidence="12">
    <location>
        <begin position="152"/>
        <end position="153"/>
    </location>
    <ligand>
        <name>UDP-N-acetyl-alpha-D-muramoyl-L-alanyl-D-glutamate</name>
        <dbReference type="ChEBI" id="CHEBI:83900"/>
    </ligand>
</feature>